<keyword evidence="5" id="KW-1185">Reference proteome</keyword>
<evidence type="ECO:0000313" key="4">
    <source>
        <dbReference type="EMBL" id="ODM89276.1"/>
    </source>
</evidence>
<evidence type="ECO:0000256" key="2">
    <source>
        <dbReference type="ARBA" id="ARBA00022723"/>
    </source>
</evidence>
<dbReference type="OrthoDB" id="6509413at2759"/>
<keyword evidence="2" id="KW-0479">Metal-binding</keyword>
<dbReference type="AlphaFoldDB" id="A0A1D2M8G6"/>
<reference evidence="4 5" key="1">
    <citation type="journal article" date="2016" name="Genome Biol. Evol.">
        <title>Gene Family Evolution Reflects Adaptation to Soil Environmental Stressors in the Genome of the Collembolan Orchesella cincta.</title>
        <authorList>
            <person name="Faddeeva-Vakhrusheva A."/>
            <person name="Derks M.F."/>
            <person name="Anvar S.Y."/>
            <person name="Agamennone V."/>
            <person name="Suring W."/>
            <person name="Smit S."/>
            <person name="van Straalen N.M."/>
            <person name="Roelofs D."/>
        </authorList>
    </citation>
    <scope>NUCLEOTIDE SEQUENCE [LARGE SCALE GENOMIC DNA]</scope>
    <source>
        <tissue evidence="4">Mixed pool</tissue>
    </source>
</reference>
<evidence type="ECO:0000313" key="5">
    <source>
        <dbReference type="Proteomes" id="UP000094527"/>
    </source>
</evidence>
<sequence>SITSQAGWKNRRILFRAVGFRIICDRATSVKTKHCGLPWWGVREILPLFAELEGDSGYPLETILLTPFPNSATDPIELAYNIAHTKTRCVVERTIGHWKSRFRSLCRSGGYMSYDEKKSSHLITCSAVLHNICKSYRIPLLEEDEDFFDQGLARELLEQPILRSDATDTATQTRRRIAEQIYNGQ</sequence>
<gene>
    <name evidence="4" type="ORF">Ocin01_17406</name>
</gene>
<dbReference type="Pfam" id="PF13359">
    <property type="entry name" value="DDE_Tnp_4"/>
    <property type="match status" value="1"/>
</dbReference>
<organism evidence="4 5">
    <name type="scientific">Orchesella cincta</name>
    <name type="common">Springtail</name>
    <name type="synonym">Podura cincta</name>
    <dbReference type="NCBI Taxonomy" id="48709"/>
    <lineage>
        <taxon>Eukaryota</taxon>
        <taxon>Metazoa</taxon>
        <taxon>Ecdysozoa</taxon>
        <taxon>Arthropoda</taxon>
        <taxon>Hexapoda</taxon>
        <taxon>Collembola</taxon>
        <taxon>Entomobryomorpha</taxon>
        <taxon>Entomobryoidea</taxon>
        <taxon>Orchesellidae</taxon>
        <taxon>Orchesellinae</taxon>
        <taxon>Orchesella</taxon>
    </lineage>
</organism>
<dbReference type="InterPro" id="IPR027806">
    <property type="entry name" value="HARBI1_dom"/>
</dbReference>
<evidence type="ECO:0000259" key="3">
    <source>
        <dbReference type="Pfam" id="PF13359"/>
    </source>
</evidence>
<dbReference type="Proteomes" id="UP000094527">
    <property type="component" value="Unassembled WGS sequence"/>
</dbReference>
<comment type="cofactor">
    <cofactor evidence="1">
        <name>a divalent metal cation</name>
        <dbReference type="ChEBI" id="CHEBI:60240"/>
    </cofactor>
</comment>
<protein>
    <submittedName>
        <fullName evidence="4">Putative nuclease HARBI1</fullName>
    </submittedName>
</protein>
<accession>A0A1D2M8G6</accession>
<dbReference type="GO" id="GO:0046872">
    <property type="term" value="F:metal ion binding"/>
    <property type="evidence" value="ECO:0007669"/>
    <property type="project" value="UniProtKB-KW"/>
</dbReference>
<feature type="non-terminal residue" evidence="4">
    <location>
        <position position="185"/>
    </location>
</feature>
<proteinExistence type="predicted"/>
<dbReference type="STRING" id="48709.A0A1D2M8G6"/>
<evidence type="ECO:0000256" key="1">
    <source>
        <dbReference type="ARBA" id="ARBA00001968"/>
    </source>
</evidence>
<feature type="domain" description="DDE Tnp4" evidence="3">
    <location>
        <begin position="54"/>
        <end position="131"/>
    </location>
</feature>
<feature type="non-terminal residue" evidence="4">
    <location>
        <position position="1"/>
    </location>
</feature>
<comment type="caution">
    <text evidence="4">The sequence shown here is derived from an EMBL/GenBank/DDBJ whole genome shotgun (WGS) entry which is preliminary data.</text>
</comment>
<name>A0A1D2M8G6_ORCCI</name>
<dbReference type="EMBL" id="LJIJ01002756">
    <property type="protein sequence ID" value="ODM89276.1"/>
    <property type="molecule type" value="Genomic_DNA"/>
</dbReference>